<gene>
    <name evidence="1" type="ORF">RDB_LOCUS102504</name>
</gene>
<sequence>MDNLKIRMKQGFCRIYWSILATSLGGVESLIERRCRSDSQQDDCLLRLNISLEGVEDLKEDLRQGLNKVTEKIKVGTISENWVSLLCMHRREAWGP</sequence>
<dbReference type="AlphaFoldDB" id="A0A8H3BWN3"/>
<feature type="non-terminal residue" evidence="1">
    <location>
        <position position="1"/>
    </location>
</feature>
<reference evidence="1" key="1">
    <citation type="submission" date="2021-01" db="EMBL/GenBank/DDBJ databases">
        <authorList>
            <person name="Kaushik A."/>
        </authorList>
    </citation>
    <scope>NUCLEOTIDE SEQUENCE</scope>
    <source>
        <strain evidence="1">AG2-2IIIB</strain>
    </source>
</reference>
<comment type="caution">
    <text evidence="1">The sequence shown here is derived from an EMBL/GenBank/DDBJ whole genome shotgun (WGS) entry which is preliminary data.</text>
</comment>
<proteinExistence type="predicted"/>
<name>A0A8H3BWN3_9AGAM</name>
<protein>
    <submittedName>
        <fullName evidence="1">Uncharacterized protein</fullName>
    </submittedName>
</protein>
<dbReference type="Proteomes" id="UP000663843">
    <property type="component" value="Unassembled WGS sequence"/>
</dbReference>
<dbReference type="SUPFAM" id="SSF53383">
    <property type="entry name" value="PLP-dependent transferases"/>
    <property type="match status" value="1"/>
</dbReference>
<dbReference type="InterPro" id="IPR015424">
    <property type="entry name" value="PyrdxlP-dep_Trfase"/>
</dbReference>
<evidence type="ECO:0000313" key="2">
    <source>
        <dbReference type="Proteomes" id="UP000663843"/>
    </source>
</evidence>
<dbReference type="InterPro" id="IPR015422">
    <property type="entry name" value="PyrdxlP-dep_Trfase_small"/>
</dbReference>
<evidence type="ECO:0000313" key="1">
    <source>
        <dbReference type="EMBL" id="CAE6467410.1"/>
    </source>
</evidence>
<accession>A0A8H3BWN3</accession>
<organism evidence="1 2">
    <name type="scientific">Rhizoctonia solani</name>
    <dbReference type="NCBI Taxonomy" id="456999"/>
    <lineage>
        <taxon>Eukaryota</taxon>
        <taxon>Fungi</taxon>
        <taxon>Dikarya</taxon>
        <taxon>Basidiomycota</taxon>
        <taxon>Agaricomycotina</taxon>
        <taxon>Agaricomycetes</taxon>
        <taxon>Cantharellales</taxon>
        <taxon>Ceratobasidiaceae</taxon>
        <taxon>Rhizoctonia</taxon>
    </lineage>
</organism>
<dbReference type="EMBL" id="CAJMWT010003257">
    <property type="protein sequence ID" value="CAE6467410.1"/>
    <property type="molecule type" value="Genomic_DNA"/>
</dbReference>
<dbReference type="Gene3D" id="3.90.1150.10">
    <property type="entry name" value="Aspartate Aminotransferase, domain 1"/>
    <property type="match status" value="1"/>
</dbReference>